<reference evidence="2 3" key="1">
    <citation type="submission" date="2020-10" db="EMBL/GenBank/DDBJ databases">
        <title>Sequencing the genomes of 1000 actinobacteria strains.</title>
        <authorList>
            <person name="Klenk H.-P."/>
        </authorList>
    </citation>
    <scope>NUCLEOTIDE SEQUENCE [LARGE SCALE GENOMIC DNA]</scope>
    <source>
        <strain evidence="2 3">DSM 43748</strain>
    </source>
</reference>
<dbReference type="Gene3D" id="3.90.1200.10">
    <property type="match status" value="1"/>
</dbReference>
<organism evidence="2 3">
    <name type="scientific">Nonomuraea africana</name>
    <dbReference type="NCBI Taxonomy" id="46171"/>
    <lineage>
        <taxon>Bacteria</taxon>
        <taxon>Bacillati</taxon>
        <taxon>Actinomycetota</taxon>
        <taxon>Actinomycetes</taxon>
        <taxon>Streptosporangiales</taxon>
        <taxon>Streptosporangiaceae</taxon>
        <taxon>Nonomuraea</taxon>
    </lineage>
</organism>
<dbReference type="EMBL" id="JADBEF010000001">
    <property type="protein sequence ID" value="MBE1564976.1"/>
    <property type="molecule type" value="Genomic_DNA"/>
</dbReference>
<dbReference type="SUPFAM" id="SSF56112">
    <property type="entry name" value="Protein kinase-like (PK-like)"/>
    <property type="match status" value="1"/>
</dbReference>
<keyword evidence="2" id="KW-0418">Kinase</keyword>
<keyword evidence="3" id="KW-1185">Reference proteome</keyword>
<dbReference type="InterPro" id="IPR002575">
    <property type="entry name" value="Aminoglycoside_PTrfase"/>
</dbReference>
<comment type="caution">
    <text evidence="2">The sequence shown here is derived from an EMBL/GenBank/DDBJ whole genome shotgun (WGS) entry which is preliminary data.</text>
</comment>
<dbReference type="GO" id="GO:0016301">
    <property type="term" value="F:kinase activity"/>
    <property type="evidence" value="ECO:0007669"/>
    <property type="project" value="UniProtKB-KW"/>
</dbReference>
<feature type="domain" description="Aminoglycoside phosphotransferase" evidence="1">
    <location>
        <begin position="41"/>
        <end position="237"/>
    </location>
</feature>
<dbReference type="Proteomes" id="UP000661607">
    <property type="component" value="Unassembled WGS sequence"/>
</dbReference>
<dbReference type="Pfam" id="PF01636">
    <property type="entry name" value="APH"/>
    <property type="match status" value="1"/>
</dbReference>
<protein>
    <submittedName>
        <fullName evidence="2">Aminoglycoside phosphotransferase (APT) family kinase protein</fullName>
    </submittedName>
</protein>
<evidence type="ECO:0000313" key="3">
    <source>
        <dbReference type="Proteomes" id="UP000661607"/>
    </source>
</evidence>
<sequence>MIIPSAHLLDLAAVLLPRADLSSARLTQGQFHDVVLVPGVAAVRVAKGDVAASELRRRTEVLARLAGMNLPFLVPEPLGPVSIVDGRAAVAVSWVDGAAHPQGSGDPEKLRTLLDALASVDLALLEDVLDEPHAYAGRGRWAELLMEEVLPRLPVQVRPEARRRVEAALALEEVRPGLVHGDLAGENVRWSAEGDLVGVLDWDLAQPFDPAVDAACLAWHGWDAVRSAVDGETYRRARVWAGTFAIEQIGAALVNGEPPDVVDRYVESTARHLERQAESATG</sequence>
<proteinExistence type="predicted"/>
<dbReference type="InterPro" id="IPR011009">
    <property type="entry name" value="Kinase-like_dom_sf"/>
</dbReference>
<evidence type="ECO:0000259" key="1">
    <source>
        <dbReference type="Pfam" id="PF01636"/>
    </source>
</evidence>
<name>A0ABR9KSF8_9ACTN</name>
<gene>
    <name evidence="2" type="ORF">H4W81_007755</name>
</gene>
<evidence type="ECO:0000313" key="2">
    <source>
        <dbReference type="EMBL" id="MBE1564976.1"/>
    </source>
</evidence>
<accession>A0ABR9KSF8</accession>
<keyword evidence="2" id="KW-0808">Transferase</keyword>